<name>A0AAN8FVQ1_TRICO</name>
<dbReference type="GO" id="GO:0032991">
    <property type="term" value="C:protein-containing complex"/>
    <property type="evidence" value="ECO:0007669"/>
    <property type="project" value="TreeGrafter"/>
</dbReference>
<sequence>MAYPTPDLPMSSLKQRIMSTSPISSSQKLLESHVADRNSGIDAFDFALEAVTFTRYYFASTKIPMHLLTDVVELFSLDDQFYDKFVKSVLCNEILEKYPTRKSYRRNLLKSLIDQLERRNMDVPDELYTACADCMLDTMESCFRIFLTYDLMRILVVIRESTQQLCYGTTGLSLWQASCDLANFLCSFVDLSNAKVLELGAGCGLTGIAVARSFRNSAVSLSDYDPKVLMQLEFNVQENFCEACSSMEVLSIDWTSFDITQLPSVPDIVIAADVVYDPKILPALCSVLRSCLQTSQKSRAYVASTLRDPITMTTFRANIDSHGLRVSDEMQYHYGAFKFLDGSKYEYAPSFPHSSTLDAPTLIFEIVAYDLQS</sequence>
<reference evidence="4 5" key="1">
    <citation type="submission" date="2019-10" db="EMBL/GenBank/DDBJ databases">
        <title>Assembly and Annotation for the nematode Trichostrongylus colubriformis.</title>
        <authorList>
            <person name="Martin J."/>
        </authorList>
    </citation>
    <scope>NUCLEOTIDE SEQUENCE [LARGE SCALE GENOMIC DNA]</scope>
    <source>
        <strain evidence="4">G859</strain>
        <tissue evidence="4">Whole worm</tissue>
    </source>
</reference>
<evidence type="ECO:0000256" key="1">
    <source>
        <dbReference type="ARBA" id="ARBA00005511"/>
    </source>
</evidence>
<dbReference type="SUPFAM" id="SSF53335">
    <property type="entry name" value="S-adenosyl-L-methionine-dependent methyltransferases"/>
    <property type="match status" value="1"/>
</dbReference>
<dbReference type="InterPro" id="IPR029426">
    <property type="entry name" value="FAM86_N"/>
</dbReference>
<evidence type="ECO:0000259" key="3">
    <source>
        <dbReference type="Pfam" id="PF14904"/>
    </source>
</evidence>
<dbReference type="PANTHER" id="PTHR14614">
    <property type="entry name" value="HEPATOCELLULAR CARCINOMA-ASSOCIATED ANTIGEN"/>
    <property type="match status" value="1"/>
</dbReference>
<protein>
    <recommendedName>
        <fullName evidence="3">FAM86 N-terminal domain-containing protein</fullName>
    </recommendedName>
</protein>
<dbReference type="InterPro" id="IPR019410">
    <property type="entry name" value="Methyltransf_16"/>
</dbReference>
<dbReference type="Gene3D" id="3.40.50.150">
    <property type="entry name" value="Vaccinia Virus protein VP39"/>
    <property type="match status" value="1"/>
</dbReference>
<dbReference type="PANTHER" id="PTHR14614:SF130">
    <property type="entry name" value="PROTEIN-LYSINE N-METHYLTRANSFERASE EEF2KMT"/>
    <property type="match status" value="1"/>
</dbReference>
<comment type="similarity">
    <text evidence="1">Belongs to the class I-like SAM-binding methyltransferase superfamily. EEF2KMT family.</text>
</comment>
<keyword evidence="5" id="KW-1185">Reference proteome</keyword>
<evidence type="ECO:0000256" key="2">
    <source>
        <dbReference type="ARBA" id="ARBA00022679"/>
    </source>
</evidence>
<evidence type="ECO:0000313" key="5">
    <source>
        <dbReference type="Proteomes" id="UP001331761"/>
    </source>
</evidence>
<dbReference type="GO" id="GO:0016740">
    <property type="term" value="F:transferase activity"/>
    <property type="evidence" value="ECO:0007669"/>
    <property type="project" value="UniProtKB-KW"/>
</dbReference>
<feature type="domain" description="FAM86 N-terminal" evidence="3">
    <location>
        <begin position="54"/>
        <end position="133"/>
    </location>
</feature>
<evidence type="ECO:0000313" key="4">
    <source>
        <dbReference type="EMBL" id="KAK5977905.1"/>
    </source>
</evidence>
<proteinExistence type="inferred from homology"/>
<accession>A0AAN8FVQ1</accession>
<gene>
    <name evidence="4" type="ORF">GCK32_010266</name>
</gene>
<dbReference type="CDD" id="cd02440">
    <property type="entry name" value="AdoMet_MTases"/>
    <property type="match status" value="1"/>
</dbReference>
<keyword evidence="2" id="KW-0808">Transferase</keyword>
<organism evidence="4 5">
    <name type="scientific">Trichostrongylus colubriformis</name>
    <name type="common">Black scour worm</name>
    <dbReference type="NCBI Taxonomy" id="6319"/>
    <lineage>
        <taxon>Eukaryota</taxon>
        <taxon>Metazoa</taxon>
        <taxon>Ecdysozoa</taxon>
        <taxon>Nematoda</taxon>
        <taxon>Chromadorea</taxon>
        <taxon>Rhabditida</taxon>
        <taxon>Rhabditina</taxon>
        <taxon>Rhabditomorpha</taxon>
        <taxon>Strongyloidea</taxon>
        <taxon>Trichostrongylidae</taxon>
        <taxon>Trichostrongylus</taxon>
    </lineage>
</organism>
<dbReference type="AlphaFoldDB" id="A0AAN8FVQ1"/>
<dbReference type="Pfam" id="PF14904">
    <property type="entry name" value="FAM86"/>
    <property type="match status" value="1"/>
</dbReference>
<comment type="caution">
    <text evidence="4">The sequence shown here is derived from an EMBL/GenBank/DDBJ whole genome shotgun (WGS) entry which is preliminary data.</text>
</comment>
<dbReference type="InterPro" id="IPR029063">
    <property type="entry name" value="SAM-dependent_MTases_sf"/>
</dbReference>
<dbReference type="Pfam" id="PF10294">
    <property type="entry name" value="Methyltransf_16"/>
    <property type="match status" value="1"/>
</dbReference>
<dbReference type="Proteomes" id="UP001331761">
    <property type="component" value="Unassembled WGS sequence"/>
</dbReference>
<dbReference type="EMBL" id="WIXE01010076">
    <property type="protein sequence ID" value="KAK5977905.1"/>
    <property type="molecule type" value="Genomic_DNA"/>
</dbReference>